<dbReference type="SMART" id="SM00516">
    <property type="entry name" value="SEC14"/>
    <property type="match status" value="2"/>
</dbReference>
<dbReference type="CDD" id="cd00170">
    <property type="entry name" value="SEC14"/>
    <property type="match status" value="2"/>
</dbReference>
<dbReference type="PRINTS" id="PR00180">
    <property type="entry name" value="CRETINALDHBP"/>
</dbReference>
<sequence length="604" mass="69536">MISGVGLRFDVPSVDRAPEVYDDRVFELDDQYQMLAQKLGEDDLVREQSIQQLREWIAKHPRIRHCRTDAPFLLRFLRNNKYSFMKAAKMLECYLTALTVNKRWLTKLDIEADPDLEHLIDFGYIFPLPQRDAKGRIVLFSSSGGFYANPHKPSMHAVVKLNHMVTEIYLDTNEAQCAGFVFVYDMEQSDINVLTSWLSIMEIKQLVQLTNNASAVRIQELHFINTPKTLRSIANLVLQLMSEKIRSRVFCHRSLESLYEVVDKTMLPKEFGGTIPIVEMSTGFKKLCQRMRPRLSALDEMQIELSDKDKEDDAWRVSEGGSSSGVVGSFRKLEKCRTDALFLLRFLRSKKYSFNAASECLERFLAARMVHPQWLTNLDIQDPELNALVTAGYLYPLPERDAHGRTIIFNETVQFDATKFKASHATRAHQLVFESLYDQQEVQCAGIVHVYDVSGMTMAQLSLISLNEIKTLAEYMAKATPLRIREFHFINTPGATLALVNIVLQFLSEKLRKRVFCHRSWDELYTKVDRKLLPKEHGGQTPKAECIEVFKRRCQRLRPRMLQMNELALDMSSREESKHWRSESSTDAELEAGAIGSFRKLGVD</sequence>
<gene>
    <name evidence="2" type="ORF">pipiens_013428</name>
</gene>
<feature type="domain" description="CRAL-TRIO" evidence="1">
    <location>
        <begin position="113"/>
        <end position="279"/>
    </location>
</feature>
<dbReference type="SMART" id="SM01100">
    <property type="entry name" value="CRAL_TRIO_N"/>
    <property type="match status" value="2"/>
</dbReference>
<dbReference type="PROSITE" id="PS50191">
    <property type="entry name" value="CRAL_TRIO"/>
    <property type="match status" value="2"/>
</dbReference>
<evidence type="ECO:0000259" key="1">
    <source>
        <dbReference type="PROSITE" id="PS50191"/>
    </source>
</evidence>
<dbReference type="PANTHER" id="PTHR10174:SF166">
    <property type="entry name" value="LD40136P"/>
    <property type="match status" value="1"/>
</dbReference>
<dbReference type="Pfam" id="PF00650">
    <property type="entry name" value="CRAL_TRIO"/>
    <property type="match status" value="2"/>
</dbReference>
<protein>
    <recommendedName>
        <fullName evidence="1">CRAL-TRIO domain-containing protein</fullName>
    </recommendedName>
</protein>
<dbReference type="InterPro" id="IPR036865">
    <property type="entry name" value="CRAL-TRIO_dom_sf"/>
</dbReference>
<dbReference type="PANTHER" id="PTHR10174">
    <property type="entry name" value="ALPHA-TOCOPHEROL TRANSFER PROTEIN-RELATED"/>
    <property type="match status" value="1"/>
</dbReference>
<evidence type="ECO:0000313" key="2">
    <source>
        <dbReference type="EMBL" id="KAL1381470.1"/>
    </source>
</evidence>
<proteinExistence type="predicted"/>
<dbReference type="InterPro" id="IPR036273">
    <property type="entry name" value="CRAL/TRIO_N_dom_sf"/>
</dbReference>
<dbReference type="EMBL" id="JBEHCU010008603">
    <property type="protein sequence ID" value="KAL1381470.1"/>
    <property type="molecule type" value="Genomic_DNA"/>
</dbReference>
<name>A0ABD1CYE0_CULPP</name>
<dbReference type="SUPFAM" id="SSF52087">
    <property type="entry name" value="CRAL/TRIO domain"/>
    <property type="match status" value="2"/>
</dbReference>
<dbReference type="InterPro" id="IPR001251">
    <property type="entry name" value="CRAL-TRIO_dom"/>
</dbReference>
<keyword evidence="3" id="KW-1185">Reference proteome</keyword>
<dbReference type="AlphaFoldDB" id="A0ABD1CYE0"/>
<dbReference type="InterPro" id="IPR011074">
    <property type="entry name" value="CRAL/TRIO_N_dom"/>
</dbReference>
<accession>A0ABD1CYE0</accession>
<dbReference type="SUPFAM" id="SSF46938">
    <property type="entry name" value="CRAL/TRIO N-terminal domain"/>
    <property type="match status" value="2"/>
</dbReference>
<dbReference type="Proteomes" id="UP001562425">
    <property type="component" value="Unassembled WGS sequence"/>
</dbReference>
<dbReference type="Gene3D" id="1.20.5.1200">
    <property type="entry name" value="Alpha-tocopherol transfer"/>
    <property type="match status" value="1"/>
</dbReference>
<organism evidence="2 3">
    <name type="scientific">Culex pipiens pipiens</name>
    <name type="common">Northern house mosquito</name>
    <dbReference type="NCBI Taxonomy" id="38569"/>
    <lineage>
        <taxon>Eukaryota</taxon>
        <taxon>Metazoa</taxon>
        <taxon>Ecdysozoa</taxon>
        <taxon>Arthropoda</taxon>
        <taxon>Hexapoda</taxon>
        <taxon>Insecta</taxon>
        <taxon>Pterygota</taxon>
        <taxon>Neoptera</taxon>
        <taxon>Endopterygota</taxon>
        <taxon>Diptera</taxon>
        <taxon>Nematocera</taxon>
        <taxon>Culicoidea</taxon>
        <taxon>Culicidae</taxon>
        <taxon>Culicinae</taxon>
        <taxon>Culicini</taxon>
        <taxon>Culex</taxon>
        <taxon>Culex</taxon>
    </lineage>
</organism>
<feature type="domain" description="CRAL-TRIO" evidence="1">
    <location>
        <begin position="381"/>
        <end position="545"/>
    </location>
</feature>
<dbReference type="Gene3D" id="1.10.8.20">
    <property type="entry name" value="N-terminal domain of phosphatidylinositol transfer protein sec14p"/>
    <property type="match status" value="2"/>
</dbReference>
<evidence type="ECO:0000313" key="3">
    <source>
        <dbReference type="Proteomes" id="UP001562425"/>
    </source>
</evidence>
<comment type="caution">
    <text evidence="2">The sequence shown here is derived from an EMBL/GenBank/DDBJ whole genome shotgun (WGS) entry which is preliminary data.</text>
</comment>
<dbReference type="Gene3D" id="3.40.525.10">
    <property type="entry name" value="CRAL-TRIO lipid binding domain"/>
    <property type="match status" value="2"/>
</dbReference>
<reference evidence="2 3" key="1">
    <citation type="submission" date="2024-05" db="EMBL/GenBank/DDBJ databases">
        <title>Culex pipiens pipiens assembly and annotation.</title>
        <authorList>
            <person name="Alout H."/>
            <person name="Durand T."/>
        </authorList>
    </citation>
    <scope>NUCLEOTIDE SEQUENCE [LARGE SCALE GENOMIC DNA]</scope>
    <source>
        <strain evidence="2">HA-2024</strain>
        <tissue evidence="2">Whole body</tissue>
    </source>
</reference>